<protein>
    <submittedName>
        <fullName evidence="6">DNA-binding IclR family transcriptional regulator</fullName>
    </submittedName>
</protein>
<keyword evidence="2 6" id="KW-0238">DNA-binding</keyword>
<feature type="domain" description="IclR-ED" evidence="5">
    <location>
        <begin position="70"/>
        <end position="250"/>
    </location>
</feature>
<dbReference type="Gene3D" id="1.10.10.10">
    <property type="entry name" value="Winged helix-like DNA-binding domain superfamily/Winged helix DNA-binding domain"/>
    <property type="match status" value="1"/>
</dbReference>
<gene>
    <name evidence="6" type="ORF">JOF36_000901</name>
</gene>
<evidence type="ECO:0000256" key="3">
    <source>
        <dbReference type="ARBA" id="ARBA00023163"/>
    </source>
</evidence>
<evidence type="ECO:0000256" key="1">
    <source>
        <dbReference type="ARBA" id="ARBA00023015"/>
    </source>
</evidence>
<feature type="domain" description="HTH iclR-type" evidence="4">
    <location>
        <begin position="8"/>
        <end position="69"/>
    </location>
</feature>
<dbReference type="InterPro" id="IPR014757">
    <property type="entry name" value="Tscrpt_reg_IclR_C"/>
</dbReference>
<dbReference type="PROSITE" id="PS51077">
    <property type="entry name" value="HTH_ICLR"/>
    <property type="match status" value="1"/>
</dbReference>
<dbReference type="Proteomes" id="UP001519295">
    <property type="component" value="Unassembled WGS sequence"/>
</dbReference>
<dbReference type="SUPFAM" id="SSF55781">
    <property type="entry name" value="GAF domain-like"/>
    <property type="match status" value="1"/>
</dbReference>
<dbReference type="RefSeq" id="WP_210025141.1">
    <property type="nucleotide sequence ID" value="NZ_JAGINU010000001.1"/>
</dbReference>
<dbReference type="SMART" id="SM00346">
    <property type="entry name" value="HTH_ICLR"/>
    <property type="match status" value="1"/>
</dbReference>
<organism evidence="6 7">
    <name type="scientific">Pseudonocardia parietis</name>
    <dbReference type="NCBI Taxonomy" id="570936"/>
    <lineage>
        <taxon>Bacteria</taxon>
        <taxon>Bacillati</taxon>
        <taxon>Actinomycetota</taxon>
        <taxon>Actinomycetes</taxon>
        <taxon>Pseudonocardiales</taxon>
        <taxon>Pseudonocardiaceae</taxon>
        <taxon>Pseudonocardia</taxon>
    </lineage>
</organism>
<dbReference type="PROSITE" id="PS51078">
    <property type="entry name" value="ICLR_ED"/>
    <property type="match status" value="1"/>
</dbReference>
<keyword evidence="1" id="KW-0805">Transcription regulation</keyword>
<proteinExistence type="predicted"/>
<dbReference type="InterPro" id="IPR050707">
    <property type="entry name" value="HTH_MetabolicPath_Reg"/>
</dbReference>
<reference evidence="6 7" key="1">
    <citation type="submission" date="2021-03" db="EMBL/GenBank/DDBJ databases">
        <title>Sequencing the genomes of 1000 actinobacteria strains.</title>
        <authorList>
            <person name="Klenk H.-P."/>
        </authorList>
    </citation>
    <scope>NUCLEOTIDE SEQUENCE [LARGE SCALE GENOMIC DNA]</scope>
    <source>
        <strain evidence="6 7">DSM 45256</strain>
    </source>
</reference>
<dbReference type="InterPro" id="IPR029016">
    <property type="entry name" value="GAF-like_dom_sf"/>
</dbReference>
<evidence type="ECO:0000313" key="6">
    <source>
        <dbReference type="EMBL" id="MBP2365205.1"/>
    </source>
</evidence>
<name>A0ABS4VMQ1_9PSEU</name>
<dbReference type="Pfam" id="PF01614">
    <property type="entry name" value="IclR_C"/>
    <property type="match status" value="1"/>
</dbReference>
<dbReference type="Pfam" id="PF09339">
    <property type="entry name" value="HTH_IclR"/>
    <property type="match status" value="1"/>
</dbReference>
<dbReference type="PANTHER" id="PTHR30136">
    <property type="entry name" value="HELIX-TURN-HELIX TRANSCRIPTIONAL REGULATOR, ICLR FAMILY"/>
    <property type="match status" value="1"/>
</dbReference>
<evidence type="ECO:0000259" key="4">
    <source>
        <dbReference type="PROSITE" id="PS51077"/>
    </source>
</evidence>
<evidence type="ECO:0000256" key="2">
    <source>
        <dbReference type="ARBA" id="ARBA00023125"/>
    </source>
</evidence>
<dbReference type="PANTHER" id="PTHR30136:SF24">
    <property type="entry name" value="HTH-TYPE TRANSCRIPTIONAL REPRESSOR ALLR"/>
    <property type="match status" value="1"/>
</dbReference>
<dbReference type="InterPro" id="IPR036388">
    <property type="entry name" value="WH-like_DNA-bd_sf"/>
</dbReference>
<dbReference type="SUPFAM" id="SSF46785">
    <property type="entry name" value="Winged helix' DNA-binding domain"/>
    <property type="match status" value="1"/>
</dbReference>
<sequence length="261" mass="27270">MARVATGESVIARVVRVLDAFGPDERVLRVSEIAARSGLHVATASRLVAELVAHGLLARDDHGGVRVGLRMWELSSRASPTAFLRDAAMPVLEEVHAAVGQHVQLGVLDGTEVLFLERLTAPGAVVNYTRIAGRLSLVASSSGLVLLAHAPARVRDAVAAGPFERFTAASIDSAERLRRVLADVRRDGHVICPGYIHPDATGVAVPVWDPGRQVVAAALGAVVPNTAGVSASVVPVLSAAARGITRRLASADPGRTRPLTD</sequence>
<dbReference type="InterPro" id="IPR036390">
    <property type="entry name" value="WH_DNA-bd_sf"/>
</dbReference>
<comment type="caution">
    <text evidence="6">The sequence shown here is derived from an EMBL/GenBank/DDBJ whole genome shotgun (WGS) entry which is preliminary data.</text>
</comment>
<dbReference type="InterPro" id="IPR005471">
    <property type="entry name" value="Tscrpt_reg_IclR_N"/>
</dbReference>
<dbReference type="EMBL" id="JAGINU010000001">
    <property type="protein sequence ID" value="MBP2365205.1"/>
    <property type="molecule type" value="Genomic_DNA"/>
</dbReference>
<keyword evidence="3" id="KW-0804">Transcription</keyword>
<dbReference type="Gene3D" id="3.30.450.40">
    <property type="match status" value="1"/>
</dbReference>
<dbReference type="GO" id="GO:0003677">
    <property type="term" value="F:DNA binding"/>
    <property type="evidence" value="ECO:0007669"/>
    <property type="project" value="UniProtKB-KW"/>
</dbReference>
<accession>A0ABS4VMQ1</accession>
<evidence type="ECO:0000259" key="5">
    <source>
        <dbReference type="PROSITE" id="PS51078"/>
    </source>
</evidence>
<evidence type="ECO:0000313" key="7">
    <source>
        <dbReference type="Proteomes" id="UP001519295"/>
    </source>
</evidence>
<keyword evidence="7" id="KW-1185">Reference proteome</keyword>